<dbReference type="PANTHER" id="PTHR43773">
    <property type="entry name" value="MAGNESIUM TRANSPORTER MGTE"/>
    <property type="match status" value="1"/>
</dbReference>
<feature type="domain" description="CBS" evidence="3">
    <location>
        <begin position="349"/>
        <end position="408"/>
    </location>
</feature>
<dbReference type="CDD" id="cd04606">
    <property type="entry name" value="CBS_pair_Mg_transporter"/>
    <property type="match status" value="1"/>
</dbReference>
<dbReference type="SMART" id="SM00116">
    <property type="entry name" value="CBS"/>
    <property type="match status" value="1"/>
</dbReference>
<evidence type="ECO:0000256" key="1">
    <source>
        <dbReference type="PROSITE-ProRule" id="PRU00703"/>
    </source>
</evidence>
<dbReference type="Gene3D" id="1.25.60.10">
    <property type="entry name" value="MgtE N-terminal domain-like"/>
    <property type="match status" value="1"/>
</dbReference>
<dbReference type="InterPro" id="IPR006668">
    <property type="entry name" value="Mg_transptr_MgtE_intracell_dom"/>
</dbReference>
<feature type="region of interest" description="Disordered" evidence="2">
    <location>
        <begin position="403"/>
        <end position="435"/>
    </location>
</feature>
<keyword evidence="5" id="KW-1185">Reference proteome</keyword>
<dbReference type="EMBL" id="CP097320">
    <property type="protein sequence ID" value="UQX13173.1"/>
    <property type="molecule type" value="Genomic_DNA"/>
</dbReference>
<dbReference type="InterPro" id="IPR046342">
    <property type="entry name" value="CBS_dom_sf"/>
</dbReference>
<feature type="compositionally biased region" description="Basic and acidic residues" evidence="2">
    <location>
        <begin position="403"/>
        <end position="428"/>
    </location>
</feature>
<dbReference type="Pfam" id="PF03448">
    <property type="entry name" value="MgtE_N"/>
    <property type="match status" value="1"/>
</dbReference>
<evidence type="ECO:0000259" key="3">
    <source>
        <dbReference type="PROSITE" id="PS51371"/>
    </source>
</evidence>
<dbReference type="SUPFAM" id="SSF158791">
    <property type="entry name" value="MgtE N-terminal domain-like"/>
    <property type="match status" value="1"/>
</dbReference>
<dbReference type="SMART" id="SM00924">
    <property type="entry name" value="MgtE_N"/>
    <property type="match status" value="1"/>
</dbReference>
<organism evidence="4 5">
    <name type="scientific">Candidatus Mycobacterium methanotrophicum</name>
    <dbReference type="NCBI Taxonomy" id="2943498"/>
    <lineage>
        <taxon>Bacteria</taxon>
        <taxon>Bacillati</taxon>
        <taxon>Actinomycetota</taxon>
        <taxon>Actinomycetes</taxon>
        <taxon>Mycobacteriales</taxon>
        <taxon>Mycobacteriaceae</taxon>
        <taxon>Mycobacterium</taxon>
    </lineage>
</organism>
<name>A0ABY4QTI0_9MYCO</name>
<dbReference type="PANTHER" id="PTHR43773:SF1">
    <property type="entry name" value="MAGNESIUM TRANSPORTER MGTE"/>
    <property type="match status" value="1"/>
</dbReference>
<keyword evidence="1" id="KW-0129">CBS domain</keyword>
<dbReference type="Pfam" id="PF00571">
    <property type="entry name" value="CBS"/>
    <property type="match status" value="1"/>
</dbReference>
<dbReference type="InterPro" id="IPR038076">
    <property type="entry name" value="MgtE_N_sf"/>
</dbReference>
<evidence type="ECO:0000313" key="4">
    <source>
        <dbReference type="EMBL" id="UQX13173.1"/>
    </source>
</evidence>
<dbReference type="PROSITE" id="PS51371">
    <property type="entry name" value="CBS"/>
    <property type="match status" value="1"/>
</dbReference>
<reference evidence="4" key="1">
    <citation type="submission" date="2022-05" db="EMBL/GenBank/DDBJ databases">
        <title>A methanotrophic Mycobacterium dominates a cave microbial ecosystem.</title>
        <authorList>
            <person name="Van Spanning R.J.M."/>
            <person name="Guan Q."/>
            <person name="Melkonian C."/>
            <person name="Gallant J."/>
            <person name="Polerecky L."/>
            <person name="Flot J.-F."/>
            <person name="Brandt B.W."/>
            <person name="Braster M."/>
            <person name="Iturbe Espinoza P."/>
            <person name="Aerts J."/>
            <person name="Meima-Franke M."/>
            <person name="Piersma S.R."/>
            <person name="Bunduc C."/>
            <person name="Ummels R."/>
            <person name="Pain A."/>
            <person name="Fleming E.J."/>
            <person name="van der Wel N."/>
            <person name="Gherman V.D."/>
            <person name="Sarbu S.M."/>
            <person name="Bodelier P.L.E."/>
            <person name="Bitter W."/>
        </authorList>
    </citation>
    <scope>NUCLEOTIDE SEQUENCE</scope>
    <source>
        <strain evidence="4">Sulfur Cave</strain>
    </source>
</reference>
<dbReference type="InterPro" id="IPR006669">
    <property type="entry name" value="MgtE_transporter"/>
</dbReference>
<dbReference type="Gene3D" id="3.10.580.10">
    <property type="entry name" value="CBS-domain"/>
    <property type="match status" value="1"/>
</dbReference>
<dbReference type="SUPFAM" id="SSF54631">
    <property type="entry name" value="CBS-domain pair"/>
    <property type="match status" value="1"/>
</dbReference>
<evidence type="ECO:0000313" key="5">
    <source>
        <dbReference type="Proteomes" id="UP001056610"/>
    </source>
</evidence>
<accession>A0ABY4QTI0</accession>
<dbReference type="SUPFAM" id="SSF50346">
    <property type="entry name" value="PRC-barrel domain"/>
    <property type="match status" value="1"/>
</dbReference>
<dbReference type="InterPro" id="IPR000644">
    <property type="entry name" value="CBS_dom"/>
</dbReference>
<gene>
    <name evidence="4" type="ORF">M5I08_16870</name>
</gene>
<dbReference type="Proteomes" id="UP001056610">
    <property type="component" value="Chromosome"/>
</dbReference>
<protein>
    <submittedName>
        <fullName evidence="4">CBS domain-containing protein</fullName>
    </submittedName>
</protein>
<sequence length="435" mass="47299">MTSLIHLSQLLGAPVVTPSGEAVGRVDDIIVRLRSAQTYPLVTGIVAVVGGRRVFIGSGSIRRFDPSRIALAHNEIDLRRFERRDGEVLLRSDVLGYRLIDVTTGELVRAYDVELEDRGKGWVLARLDTRRPPRLFGLLKTPGGQASRDWKAFEPLIGHGQSIAVRRVSGRVAALKPAQIADLLEDASDTEGDEILDRVRGYPELEADVFEELEPGKASRLLDDMPDGEVAALLSRMRADDAADAIMDLRQSRRRRVLELMPAPHRTKVITLLGFNPDSAGGLMNVDIVCCGTWASAGEALALIGTAQATEPAALLQIPVLNEQGQLAGVVSVIALLQADRADVVATLMDSDPTRVAPDADLADIAVLMADYNLHTIPVVDNQHRVLGVATFDDVLKATIPDDWRRREPGPRPIREPDGLNDDRKSIDGDGGDWA</sequence>
<proteinExistence type="predicted"/>
<evidence type="ECO:0000256" key="2">
    <source>
        <dbReference type="SAM" id="MobiDB-lite"/>
    </source>
</evidence>
<dbReference type="InterPro" id="IPR011033">
    <property type="entry name" value="PRC_barrel-like_sf"/>
</dbReference>